<sequence length="178" mass="20245">MSKVEYILYREKRGDILQNQIGAILKVVGGIVIALGFLFGIIGASQTNSFIFFVTTLLGSLVTGMVLIGLSEIIRILEVINENIPKRRKKMGLSSNNTLIEAPPHPMNTKEEDDIKSFLQKHDVEIEKIIPTPKEDFFIIKTSARYMLIEMGGFTPKIIDEEKWPEDLVGWFEQYNQQ</sequence>
<organism evidence="2 3">
    <name type="scientific">Sutcliffiella horikoshii</name>
    <dbReference type="NCBI Taxonomy" id="79883"/>
    <lineage>
        <taxon>Bacteria</taxon>
        <taxon>Bacillati</taxon>
        <taxon>Bacillota</taxon>
        <taxon>Bacilli</taxon>
        <taxon>Bacillales</taxon>
        <taxon>Bacillaceae</taxon>
        <taxon>Sutcliffiella</taxon>
    </lineage>
</organism>
<feature type="transmembrane region" description="Helical" evidence="1">
    <location>
        <begin position="21"/>
        <end position="44"/>
    </location>
</feature>
<dbReference type="Proteomes" id="UP000195573">
    <property type="component" value="Chromosome"/>
</dbReference>
<evidence type="ECO:0000313" key="2">
    <source>
        <dbReference type="EMBL" id="ART76456.1"/>
    </source>
</evidence>
<name>A0ABN4ZE88_9BACI</name>
<dbReference type="EMBL" id="CP020880">
    <property type="protein sequence ID" value="ART76456.1"/>
    <property type="molecule type" value="Genomic_DNA"/>
</dbReference>
<keyword evidence="1" id="KW-0472">Membrane</keyword>
<feature type="transmembrane region" description="Helical" evidence="1">
    <location>
        <begin position="50"/>
        <end position="70"/>
    </location>
</feature>
<protein>
    <submittedName>
        <fullName evidence="2">Uncharacterized protein</fullName>
    </submittedName>
</protein>
<gene>
    <name evidence="2" type="ORF">B4U37_10565</name>
</gene>
<reference evidence="2 3" key="1">
    <citation type="submission" date="2017-04" db="EMBL/GenBank/DDBJ databases">
        <title>Complete Genome Sequence of the Bacillus horikoshii 20a strain from Cuatro Cienegas, Coahuila, Mexico.</title>
        <authorList>
            <person name="Zarza E."/>
            <person name="Alcaraz L.D."/>
            <person name="Aguilar-Salinas B."/>
            <person name="Islas A."/>
            <person name="Olmedo-Alvarez G."/>
        </authorList>
    </citation>
    <scope>NUCLEOTIDE SEQUENCE [LARGE SCALE GENOMIC DNA]</scope>
    <source>
        <strain evidence="2 3">20a</strain>
    </source>
</reference>
<keyword evidence="1" id="KW-1133">Transmembrane helix</keyword>
<keyword evidence="1" id="KW-0812">Transmembrane</keyword>
<proteinExistence type="predicted"/>
<keyword evidence="3" id="KW-1185">Reference proteome</keyword>
<accession>A0ABN4ZE88</accession>
<evidence type="ECO:0000256" key="1">
    <source>
        <dbReference type="SAM" id="Phobius"/>
    </source>
</evidence>
<evidence type="ECO:0000313" key="3">
    <source>
        <dbReference type="Proteomes" id="UP000195573"/>
    </source>
</evidence>